<name>A0AAV9PES5_9PEZI</name>
<dbReference type="AlphaFoldDB" id="A0AAV9PES5"/>
<reference evidence="2 3" key="1">
    <citation type="submission" date="2023-08" db="EMBL/GenBank/DDBJ databases">
        <title>Black Yeasts Isolated from many extreme environments.</title>
        <authorList>
            <person name="Coleine C."/>
            <person name="Stajich J.E."/>
            <person name="Selbmann L."/>
        </authorList>
    </citation>
    <scope>NUCLEOTIDE SEQUENCE [LARGE SCALE GENOMIC DNA]</scope>
    <source>
        <strain evidence="2 3">CCFEE 5935</strain>
    </source>
</reference>
<feature type="region of interest" description="Disordered" evidence="1">
    <location>
        <begin position="301"/>
        <end position="408"/>
    </location>
</feature>
<accession>A0AAV9PES5</accession>
<dbReference type="RefSeq" id="XP_064659860.1">
    <property type="nucleotide sequence ID" value="XM_064802499.1"/>
</dbReference>
<gene>
    <name evidence="2" type="ORF">LTR77_005252</name>
</gene>
<protein>
    <submittedName>
        <fullName evidence="2">Uncharacterized protein</fullName>
    </submittedName>
</protein>
<dbReference type="Proteomes" id="UP001337655">
    <property type="component" value="Unassembled WGS sequence"/>
</dbReference>
<dbReference type="EMBL" id="JAVRRT010000007">
    <property type="protein sequence ID" value="KAK5170662.1"/>
    <property type="molecule type" value="Genomic_DNA"/>
</dbReference>
<evidence type="ECO:0000313" key="3">
    <source>
        <dbReference type="Proteomes" id="UP001337655"/>
    </source>
</evidence>
<evidence type="ECO:0000313" key="2">
    <source>
        <dbReference type="EMBL" id="KAK5170662.1"/>
    </source>
</evidence>
<keyword evidence="3" id="KW-1185">Reference proteome</keyword>
<comment type="caution">
    <text evidence="2">The sequence shown here is derived from an EMBL/GenBank/DDBJ whole genome shotgun (WGS) entry which is preliminary data.</text>
</comment>
<sequence>MPPNPTEEDITALYRSIADLSNYWLSLRLQSPEAVEHFRPQYPAQDMLAQLHHLLAEMTLLLNKHLQWPAQDVYRKAEPLCREAERCARGLEAAVEEHKTVKALGRLDERTRALAGALHRCEDVRERLGEVFESLELGFTRYAPFVSAEARSRCRMEFQGPGYTLTPFEVKQERLRDIAMCAFGAVQGQDMGLAAHALAEGEKAADELWEYTDRLATAVQELVDVQRRAARGPSKVSAIASNFDDGLCLPKLYSPPPILERRFIAGWRSPITQTPTPLAKMFTAAAKDHWITKPPLLPGLTSLSTTSKASKVPSKHWPTMRERPQPRPRSSPQRYSNFHPQAEAAGAYPTPSKSPALHRPRPWPFPHSLRPQTGLWRGELCRRTRTPTSLPAGGEPPASVRSVMGGLG</sequence>
<dbReference type="GeneID" id="89926595"/>
<organism evidence="2 3">
    <name type="scientific">Saxophila tyrrhenica</name>
    <dbReference type="NCBI Taxonomy" id="1690608"/>
    <lineage>
        <taxon>Eukaryota</taxon>
        <taxon>Fungi</taxon>
        <taxon>Dikarya</taxon>
        <taxon>Ascomycota</taxon>
        <taxon>Pezizomycotina</taxon>
        <taxon>Dothideomycetes</taxon>
        <taxon>Dothideomycetidae</taxon>
        <taxon>Mycosphaerellales</taxon>
        <taxon>Extremaceae</taxon>
        <taxon>Saxophila</taxon>
    </lineage>
</organism>
<proteinExistence type="predicted"/>
<evidence type="ECO:0000256" key="1">
    <source>
        <dbReference type="SAM" id="MobiDB-lite"/>
    </source>
</evidence>